<evidence type="ECO:0000256" key="1">
    <source>
        <dbReference type="ARBA" id="ARBA00007734"/>
    </source>
</evidence>
<evidence type="ECO:0000256" key="2">
    <source>
        <dbReference type="SAM" id="Coils"/>
    </source>
</evidence>
<dbReference type="SUPFAM" id="SSF53955">
    <property type="entry name" value="Lysozyme-like"/>
    <property type="match status" value="1"/>
</dbReference>
<dbReference type="GO" id="GO:0000270">
    <property type="term" value="P:peptidoglycan metabolic process"/>
    <property type="evidence" value="ECO:0007669"/>
    <property type="project" value="InterPro"/>
</dbReference>
<dbReference type="EMBL" id="BNCK01000003">
    <property type="protein sequence ID" value="GHF88618.1"/>
    <property type="molecule type" value="Genomic_DNA"/>
</dbReference>
<keyword evidence="2" id="KW-0175">Coiled coil</keyword>
<feature type="domain" description="Murein transglycosylase-C N-terminal" evidence="4">
    <location>
        <begin position="39"/>
        <end position="191"/>
    </location>
</feature>
<dbReference type="CDD" id="cd16893">
    <property type="entry name" value="LT_MltC_MltE"/>
    <property type="match status" value="1"/>
</dbReference>
<feature type="coiled-coil region" evidence="2">
    <location>
        <begin position="27"/>
        <end position="54"/>
    </location>
</feature>
<accession>A0A919EK87</accession>
<organism evidence="5 6">
    <name type="scientific">Thalassotalea marina</name>
    <dbReference type="NCBI Taxonomy" id="1673741"/>
    <lineage>
        <taxon>Bacteria</taxon>
        <taxon>Pseudomonadati</taxon>
        <taxon>Pseudomonadota</taxon>
        <taxon>Gammaproteobacteria</taxon>
        <taxon>Alteromonadales</taxon>
        <taxon>Colwelliaceae</taxon>
        <taxon>Thalassotalea</taxon>
    </lineage>
</organism>
<dbReference type="InterPro" id="IPR000189">
    <property type="entry name" value="Transglyc_AS"/>
</dbReference>
<evidence type="ECO:0000259" key="3">
    <source>
        <dbReference type="Pfam" id="PF01464"/>
    </source>
</evidence>
<dbReference type="InterPro" id="IPR008258">
    <property type="entry name" value="Transglycosylase_SLT_dom_1"/>
</dbReference>
<protein>
    <submittedName>
        <fullName evidence="5">Membrane-bound lytic murein transglycosylase C</fullName>
    </submittedName>
</protein>
<dbReference type="PROSITE" id="PS00922">
    <property type="entry name" value="TRANSGLYCOSYLASE"/>
    <property type="match status" value="1"/>
</dbReference>
<dbReference type="Gene3D" id="1.10.530.10">
    <property type="match status" value="1"/>
</dbReference>
<dbReference type="InterPro" id="IPR024570">
    <property type="entry name" value="Murein_transglycosylaseC_N"/>
</dbReference>
<sequence length="360" mass="41053">MSCQSTPHVEQLVKQVKNNPKRIDKVIIQAERTHKAINADIKQIQQAYAALEQLVESVWGKKHVQLPSSKKYVKYSNDYKARAIVDFATGKVTVETIAKKQAVHFLKKAIVTTVLTPADPRANDIFSSQAPQLGAQPFLFNQVLDQDQRAIRYQWRANRFANHIVAKNLVKRSNIHQVTFDLVDNHQHLRQQLYSDYVLAAAKRYRVKPDLIYAIIETESSFNPYAVSRANAYGLMQVVPATAGRDVYQKVKNKSGQPTKQLLFTPSANIDIGTAYLHLLQTRYLKAIQNHTSKEYSVISAYNGGAGNVLKTFDNNRARAMKDINQLKPKSVFWALTNKHPKAESRRYLKKVTQFKKNYQ</sequence>
<evidence type="ECO:0000313" key="6">
    <source>
        <dbReference type="Proteomes" id="UP000623842"/>
    </source>
</evidence>
<name>A0A919EK87_9GAMM</name>
<proteinExistence type="inferred from homology"/>
<dbReference type="Proteomes" id="UP000623842">
    <property type="component" value="Unassembled WGS sequence"/>
</dbReference>
<dbReference type="Pfam" id="PF01464">
    <property type="entry name" value="SLT"/>
    <property type="match status" value="1"/>
</dbReference>
<dbReference type="PANTHER" id="PTHR37423:SF2">
    <property type="entry name" value="MEMBRANE-BOUND LYTIC MUREIN TRANSGLYCOSYLASE C"/>
    <property type="match status" value="1"/>
</dbReference>
<reference evidence="5" key="2">
    <citation type="submission" date="2020-09" db="EMBL/GenBank/DDBJ databases">
        <authorList>
            <person name="Sun Q."/>
            <person name="Kim S."/>
        </authorList>
    </citation>
    <scope>NUCLEOTIDE SEQUENCE</scope>
    <source>
        <strain evidence="5">KCTC 42731</strain>
    </source>
</reference>
<dbReference type="GO" id="GO:0008933">
    <property type="term" value="F:peptidoglycan lytic transglycosylase activity"/>
    <property type="evidence" value="ECO:0007669"/>
    <property type="project" value="InterPro"/>
</dbReference>
<feature type="domain" description="Transglycosylase SLT" evidence="3">
    <location>
        <begin position="197"/>
        <end position="323"/>
    </location>
</feature>
<comment type="similarity">
    <text evidence="1">Belongs to the transglycosylase Slt family.</text>
</comment>
<dbReference type="AlphaFoldDB" id="A0A919EK87"/>
<evidence type="ECO:0000259" key="4">
    <source>
        <dbReference type="Pfam" id="PF11873"/>
    </source>
</evidence>
<dbReference type="RefSeq" id="WP_189768921.1">
    <property type="nucleotide sequence ID" value="NZ_BNCK01000003.1"/>
</dbReference>
<reference evidence="5" key="1">
    <citation type="journal article" date="2014" name="Int. J. Syst. Evol. Microbiol.">
        <title>Complete genome sequence of Corynebacterium casei LMG S-19264T (=DSM 44701T), isolated from a smear-ripened cheese.</title>
        <authorList>
            <consortium name="US DOE Joint Genome Institute (JGI-PGF)"/>
            <person name="Walter F."/>
            <person name="Albersmeier A."/>
            <person name="Kalinowski J."/>
            <person name="Ruckert C."/>
        </authorList>
    </citation>
    <scope>NUCLEOTIDE SEQUENCE</scope>
    <source>
        <strain evidence="5">KCTC 42731</strain>
    </source>
</reference>
<dbReference type="InterPro" id="IPR023346">
    <property type="entry name" value="Lysozyme-like_dom_sf"/>
</dbReference>
<dbReference type="Pfam" id="PF11873">
    <property type="entry name" value="Mltc_N"/>
    <property type="match status" value="1"/>
</dbReference>
<keyword evidence="6" id="KW-1185">Reference proteome</keyword>
<gene>
    <name evidence="5" type="ORF">GCM10017161_15450</name>
</gene>
<dbReference type="PANTHER" id="PTHR37423">
    <property type="entry name" value="SOLUBLE LYTIC MUREIN TRANSGLYCOSYLASE-RELATED"/>
    <property type="match status" value="1"/>
</dbReference>
<comment type="caution">
    <text evidence="5">The sequence shown here is derived from an EMBL/GenBank/DDBJ whole genome shotgun (WGS) entry which is preliminary data.</text>
</comment>
<dbReference type="GO" id="GO:0016020">
    <property type="term" value="C:membrane"/>
    <property type="evidence" value="ECO:0007669"/>
    <property type="project" value="InterPro"/>
</dbReference>
<evidence type="ECO:0000313" key="5">
    <source>
        <dbReference type="EMBL" id="GHF88618.1"/>
    </source>
</evidence>